<dbReference type="Gene3D" id="3.40.50.2000">
    <property type="entry name" value="Glycogen Phosphorylase B"/>
    <property type="match status" value="2"/>
</dbReference>
<dbReference type="InterPro" id="IPR050271">
    <property type="entry name" value="UDP-glycosyltransferase"/>
</dbReference>
<dbReference type="Pfam" id="PF00201">
    <property type="entry name" value="UDPGT"/>
    <property type="match status" value="1"/>
</dbReference>
<dbReference type="CDD" id="cd03784">
    <property type="entry name" value="GT1_Gtf-like"/>
    <property type="match status" value="1"/>
</dbReference>
<evidence type="ECO:0000256" key="3">
    <source>
        <dbReference type="ARBA" id="ARBA00022679"/>
    </source>
</evidence>
<protein>
    <submittedName>
        <fullName evidence="4">UDP-glucuronosyl/UDP-glucosyltransferase-like protein</fullName>
    </submittedName>
</protein>
<dbReference type="VEuPathDB" id="VectorBase:SSCA003754"/>
<accession>A0A132A2W1</accession>
<proteinExistence type="inferred from homology"/>
<dbReference type="Proteomes" id="UP000616769">
    <property type="component" value="Unassembled WGS sequence"/>
</dbReference>
<dbReference type="PANTHER" id="PTHR48043:SF145">
    <property type="entry name" value="FI06409P-RELATED"/>
    <property type="match status" value="1"/>
</dbReference>
<dbReference type="GO" id="GO:0008194">
    <property type="term" value="F:UDP-glycosyltransferase activity"/>
    <property type="evidence" value="ECO:0007669"/>
    <property type="project" value="InterPro"/>
</dbReference>
<sequence length="449" mass="52181">MTFTKERNILIASVSSVGHIHACIGLAKSLQKCGHRIAFLLEKSFQNYVKPLGFIEFLYDTEASIKFNLPAEEISQLLVNISIIGEQDRLKQMEKMISLVDSDYSCSHLIQCNEKLKQIKSEFQPELFLVDNTTLLPEIYYSNIPWIYVCSLVPLFHLGECFDNLPPYFSGLSRNSKKSDWIRYQELRDRFARSSLQNDLIESMGYKRYKDDILLPRTYSLAVYAFPQEYNFPEIETLDKCYNVDVFNKNESKEVMELKNLVPISFYNDDLDGKWSGKWIYVSMGSMGSVDLKLMNRLKNILSKTNHKYIVSKGPKHREYHLSKNMWGDRFLPQTKIIPLMDLVITHGGNNTVTETFAQGIKMIVMPLFADQFDNATILSESHFAIQLDPFTMTEQDLIDSIEQILADDLLHKRLRQASERIKSEDRHTIFCEKVEQIMNDYDRSVMKL</sequence>
<evidence type="ECO:0000313" key="5">
    <source>
        <dbReference type="Proteomes" id="UP000616769"/>
    </source>
</evidence>
<organism evidence="4 5">
    <name type="scientific">Sarcoptes scabiei</name>
    <name type="common">Itch mite</name>
    <name type="synonym">Acarus scabiei</name>
    <dbReference type="NCBI Taxonomy" id="52283"/>
    <lineage>
        <taxon>Eukaryota</taxon>
        <taxon>Metazoa</taxon>
        <taxon>Ecdysozoa</taxon>
        <taxon>Arthropoda</taxon>
        <taxon>Chelicerata</taxon>
        <taxon>Arachnida</taxon>
        <taxon>Acari</taxon>
        <taxon>Acariformes</taxon>
        <taxon>Sarcoptiformes</taxon>
        <taxon>Astigmata</taxon>
        <taxon>Psoroptidia</taxon>
        <taxon>Sarcoptoidea</taxon>
        <taxon>Sarcoptidae</taxon>
        <taxon>Sarcoptinae</taxon>
        <taxon>Sarcoptes</taxon>
    </lineage>
</organism>
<gene>
    <name evidence="4" type="ORF">QR98_0038090</name>
</gene>
<comment type="caution">
    <text evidence="4">The sequence shown here is derived from an EMBL/GenBank/DDBJ whole genome shotgun (WGS) entry which is preliminary data.</text>
</comment>
<dbReference type="OrthoDB" id="6497089at2759"/>
<keyword evidence="3" id="KW-0808">Transferase</keyword>
<keyword evidence="2" id="KW-0328">Glycosyltransferase</keyword>
<dbReference type="OMA" id="GHINCAL"/>
<evidence type="ECO:0000256" key="2">
    <source>
        <dbReference type="ARBA" id="ARBA00022676"/>
    </source>
</evidence>
<dbReference type="AlphaFoldDB" id="A0A132A2W1"/>
<evidence type="ECO:0000313" key="4">
    <source>
        <dbReference type="EMBL" id="KPM05347.1"/>
    </source>
</evidence>
<name>A0A132A2W1_SARSC</name>
<dbReference type="EMBL" id="JXLN01010224">
    <property type="protein sequence ID" value="KPM05347.1"/>
    <property type="molecule type" value="Genomic_DNA"/>
</dbReference>
<evidence type="ECO:0000256" key="1">
    <source>
        <dbReference type="ARBA" id="ARBA00009995"/>
    </source>
</evidence>
<reference evidence="4 5" key="1">
    <citation type="journal article" date="2015" name="Parasit. Vectors">
        <title>Draft genome of the scabies mite.</title>
        <authorList>
            <person name="Rider S.D.Jr."/>
            <person name="Morgan M.S."/>
            <person name="Arlian L.G."/>
        </authorList>
    </citation>
    <scope>NUCLEOTIDE SEQUENCE [LARGE SCALE GENOMIC DNA]</scope>
    <source>
        <strain evidence="4">Arlian Lab</strain>
    </source>
</reference>
<comment type="similarity">
    <text evidence="1">Belongs to the UDP-glycosyltransferase family.</text>
</comment>
<dbReference type="SUPFAM" id="SSF53756">
    <property type="entry name" value="UDP-Glycosyltransferase/glycogen phosphorylase"/>
    <property type="match status" value="1"/>
</dbReference>
<dbReference type="InterPro" id="IPR002213">
    <property type="entry name" value="UDP_glucos_trans"/>
</dbReference>
<dbReference type="PANTHER" id="PTHR48043">
    <property type="entry name" value="EG:EG0003.4 PROTEIN-RELATED"/>
    <property type="match status" value="1"/>
</dbReference>